<keyword evidence="4" id="KW-0732">Signal</keyword>
<dbReference type="Pfam" id="PF03712">
    <property type="entry name" value="Cu2_monoox_C"/>
    <property type="match status" value="1"/>
</dbReference>
<feature type="chain" id="PRO_5042904060" description="Temptin" evidence="4">
    <location>
        <begin position="19"/>
        <end position="590"/>
    </location>
</feature>
<feature type="domain" description="Copper type II ascorbate-dependent monooxygenase N-terminal" evidence="5">
    <location>
        <begin position="152"/>
        <end position="267"/>
    </location>
</feature>
<protein>
    <recommendedName>
        <fullName evidence="10">Temptin</fullName>
    </recommendedName>
</protein>
<dbReference type="Pfam" id="PF01082">
    <property type="entry name" value="Cu2_monooxygen"/>
    <property type="match status" value="1"/>
</dbReference>
<dbReference type="EMBL" id="JBAMIC010000001">
    <property type="protein sequence ID" value="KAK7114200.1"/>
    <property type="molecule type" value="Genomic_DNA"/>
</dbReference>
<dbReference type="Gene3D" id="2.60.120.230">
    <property type="match status" value="1"/>
</dbReference>
<evidence type="ECO:0000259" key="6">
    <source>
        <dbReference type="Pfam" id="PF03712"/>
    </source>
</evidence>
<dbReference type="Proteomes" id="UP001374579">
    <property type="component" value="Unassembled WGS sequence"/>
</dbReference>
<dbReference type="InterPro" id="IPR036939">
    <property type="entry name" value="Cu2_ascorb_mOase_N_sf"/>
</dbReference>
<evidence type="ECO:0000313" key="8">
    <source>
        <dbReference type="EMBL" id="KAK7114200.1"/>
    </source>
</evidence>
<sequence>MGTSTFLLLVLCLSGVLSYGSFRLKIPNGDHVPHPCKPNFIWHGVGHKNAQGGGSRNPFGLDFASNGQNWTAALCRLDSDGDGLTNGQELGDPDCVWTPGSIPPRTTNISHPGVCDPWNSVKCVSKNSWLDCSSFEEFACDAINDPDVLNMTIRFPRTKVPAQETTYICFSFELPSDQEYHLIATKPYIDNKNVMHHMVLTACEGMAGRLIPEPRECLMGSAGCTEMIGLWSLGMTGQCFNSQAGIRIGKGYTTFVTLQIHWTNPDEVDTWYDSSGLILYYTPKLRQYNAAVLQVGQNYLNIPPGIPSVVQRGTCTSRCSRLVMRGPIHIASAFNHMHYLGIRQNVTLTRPGLPPVTIADDNPYSYDSPKTHTFDTPIVMKPGDELQTLCTFQSRSRDTTTMFGEGSYDEMCINFMTYFPAENLTNKMCSQWKDVDICDLPMKCPNFRALLNSSAPSTAAMTKKILDHCDPAGYCRPECPAAIQQVQEENWCIKHAFGLMEDRYLYMEDAKFLKFVAAMKSCDHKLAPSGNMTTPTTPRPQGPGQPQTDPGSMFLNLIKQLDSRPLLQNIVMNVNYNTIQYPGNGSQPKN</sequence>
<comment type="caution">
    <text evidence="8">The sequence shown here is derived from an EMBL/GenBank/DDBJ whole genome shotgun (WGS) entry which is preliminary data.</text>
</comment>
<name>A0AAN9GPJ6_9CAEN</name>
<dbReference type="Pfam" id="PF24784">
    <property type="entry name" value="Temptin_C"/>
    <property type="match status" value="1"/>
</dbReference>
<feature type="domain" description="Copper type II ascorbate-dependent monooxygenase C-terminal" evidence="6">
    <location>
        <begin position="288"/>
        <end position="432"/>
    </location>
</feature>
<evidence type="ECO:0000256" key="1">
    <source>
        <dbReference type="ARBA" id="ARBA00023157"/>
    </source>
</evidence>
<dbReference type="GO" id="GO:0005507">
    <property type="term" value="F:copper ion binding"/>
    <property type="evidence" value="ECO:0007669"/>
    <property type="project" value="InterPro"/>
</dbReference>
<proteinExistence type="predicted"/>
<evidence type="ECO:0000256" key="4">
    <source>
        <dbReference type="SAM" id="SignalP"/>
    </source>
</evidence>
<dbReference type="InterPro" id="IPR000945">
    <property type="entry name" value="DBH-like"/>
</dbReference>
<evidence type="ECO:0000256" key="3">
    <source>
        <dbReference type="SAM" id="MobiDB-lite"/>
    </source>
</evidence>
<feature type="region of interest" description="Disordered" evidence="3">
    <location>
        <begin position="527"/>
        <end position="552"/>
    </location>
</feature>
<gene>
    <name evidence="8" type="ORF">V1264_000299</name>
</gene>
<dbReference type="SUPFAM" id="SSF49742">
    <property type="entry name" value="PHM/PNGase F"/>
    <property type="match status" value="2"/>
</dbReference>
<evidence type="ECO:0008006" key="10">
    <source>
        <dbReference type="Google" id="ProtNLM"/>
    </source>
</evidence>
<dbReference type="InterPro" id="IPR008977">
    <property type="entry name" value="PHM/PNGase_F_dom_sf"/>
</dbReference>
<dbReference type="InterPro" id="IPR000323">
    <property type="entry name" value="Cu2_ascorb_mOase_N"/>
</dbReference>
<accession>A0AAN9GPJ6</accession>
<dbReference type="InterPro" id="IPR024548">
    <property type="entry name" value="Cu2_monoox_C"/>
</dbReference>
<dbReference type="PANTHER" id="PTHR10157">
    <property type="entry name" value="DOPAMINE BETA HYDROXYLASE RELATED"/>
    <property type="match status" value="1"/>
</dbReference>
<evidence type="ECO:0000313" key="9">
    <source>
        <dbReference type="Proteomes" id="UP001374579"/>
    </source>
</evidence>
<evidence type="ECO:0000259" key="5">
    <source>
        <dbReference type="Pfam" id="PF01082"/>
    </source>
</evidence>
<keyword evidence="2" id="KW-0325">Glycoprotein</keyword>
<dbReference type="Gene3D" id="2.60.120.310">
    <property type="entry name" value="Copper type II, ascorbate-dependent monooxygenase, N-terminal domain"/>
    <property type="match status" value="1"/>
</dbReference>
<keyword evidence="9" id="KW-1185">Reference proteome</keyword>
<evidence type="ECO:0000256" key="2">
    <source>
        <dbReference type="ARBA" id="ARBA00023180"/>
    </source>
</evidence>
<reference evidence="8 9" key="1">
    <citation type="submission" date="2024-02" db="EMBL/GenBank/DDBJ databases">
        <title>Chromosome-scale genome assembly of the rough periwinkle Littorina saxatilis.</title>
        <authorList>
            <person name="De Jode A."/>
            <person name="Faria R."/>
            <person name="Formenti G."/>
            <person name="Sims Y."/>
            <person name="Smith T.P."/>
            <person name="Tracey A."/>
            <person name="Wood J.M.D."/>
            <person name="Zagrodzka Z.B."/>
            <person name="Johannesson K."/>
            <person name="Butlin R.K."/>
            <person name="Leder E.H."/>
        </authorList>
    </citation>
    <scope>NUCLEOTIDE SEQUENCE [LARGE SCALE GENOMIC DNA]</scope>
    <source>
        <strain evidence="8">Snail1</strain>
        <tissue evidence="8">Muscle</tissue>
    </source>
</reference>
<dbReference type="InterPro" id="IPR057626">
    <property type="entry name" value="S-S_Temptin"/>
</dbReference>
<dbReference type="InterPro" id="IPR014784">
    <property type="entry name" value="Cu2_ascorb_mOase-like_C"/>
</dbReference>
<evidence type="ECO:0000259" key="7">
    <source>
        <dbReference type="Pfam" id="PF24784"/>
    </source>
</evidence>
<feature type="domain" description="Temptin Cys/Cys disulfide" evidence="7">
    <location>
        <begin position="17"/>
        <end position="114"/>
    </location>
</feature>
<dbReference type="GO" id="GO:0004500">
    <property type="term" value="F:dopamine beta-monooxygenase activity"/>
    <property type="evidence" value="ECO:0007669"/>
    <property type="project" value="InterPro"/>
</dbReference>
<organism evidence="8 9">
    <name type="scientific">Littorina saxatilis</name>
    <dbReference type="NCBI Taxonomy" id="31220"/>
    <lineage>
        <taxon>Eukaryota</taxon>
        <taxon>Metazoa</taxon>
        <taxon>Spiralia</taxon>
        <taxon>Lophotrochozoa</taxon>
        <taxon>Mollusca</taxon>
        <taxon>Gastropoda</taxon>
        <taxon>Caenogastropoda</taxon>
        <taxon>Littorinimorpha</taxon>
        <taxon>Littorinoidea</taxon>
        <taxon>Littorinidae</taxon>
        <taxon>Littorina</taxon>
    </lineage>
</organism>
<feature type="signal peptide" evidence="4">
    <location>
        <begin position="1"/>
        <end position="18"/>
    </location>
</feature>
<keyword evidence="1" id="KW-1015">Disulfide bond</keyword>
<dbReference type="AlphaFoldDB" id="A0AAN9GPJ6"/>
<dbReference type="PANTHER" id="PTHR10157:SF23">
    <property type="entry name" value="MOXD1 HOMOLOG 1"/>
    <property type="match status" value="1"/>
</dbReference>